<protein>
    <submittedName>
        <fullName evidence="2">Uncharacterized protein</fullName>
    </submittedName>
</protein>
<accession>A0A1C5JZ69</accession>
<proteinExistence type="predicted"/>
<dbReference type="AlphaFoldDB" id="A0A1C5JZ69"/>
<feature type="compositionally biased region" description="Basic residues" evidence="1">
    <location>
        <begin position="807"/>
        <end position="822"/>
    </location>
</feature>
<evidence type="ECO:0000256" key="1">
    <source>
        <dbReference type="SAM" id="MobiDB-lite"/>
    </source>
</evidence>
<evidence type="ECO:0000313" key="3">
    <source>
        <dbReference type="Proteomes" id="UP000198215"/>
    </source>
</evidence>
<dbReference type="Proteomes" id="UP000198215">
    <property type="component" value="Chromosome I"/>
</dbReference>
<gene>
    <name evidence="2" type="ORF">GA0070614_5650</name>
</gene>
<sequence length="822" mass="90609">MGKKVAKSKPAAPRQQRRLLTDGDEGVSRLIEQVSRLAGKLEPAESWNDVRHQAPHIIRHHVAEMERLFQGQDVFDIIELTRQHEVPFTLEGYRESQSEGLAAVVDIVALVAVGMGARVVEALPQTDVPYANTVIEELCTHARTLVDLAGVLSFTIEGSPADTALTPLAAQLRLAEIMIRNKHYLSVGRGLNEGVLGPPGNDKLLAAKLGFTYEDVLRVSEAITLGYQQAKIVDLDALGRTAKRTSEGFEPHAGQLEAAQESFDRLFVHPGPASAFTAAEIAASSGLEPATVSAVLDTFSISMPLANPIALVESFCNGKNPLAGKDLVHDGRGNYLLLQSGIPDDQIRRVIDLRVKSLGDSKAWDRYSKQRDSFAEKKAAELMAKALGVPSPQHTGLKYLAPPKDDPGYDLSRNASNPKQLARVVEGDSLFIVDDVAICMEVKAGSITDKARSGNVQRVAQDLRKTIGEATTQAQRLEQLILTHGGLWQESGKWLDLAGVREVRTVVACLDDFGPLAIAADTLVRANMIGGTTLPWIISLHDLEIATKLLETPESFLLYLRRRTEPQAARMFEAVDELDVLMWFVQGGLYFDPDPDELYRRYPTGAKPTGASRARFKRESFTTIGTLTDTLDAWMYHEDGITQTPASKPQRREHPLLQSIVDKLRTENASGWLRVGADLFNLSEAGQVELANKITRIIELTRLDKSFHSLAEALVTPWGYSAFFVGTQPFGNLGARGRLEIYAAAKKHQLRADRALAVLLNEDGDIAWSGYNNDPWEPNEELDQLGLEMGLVPVQEMDRNPPPSARRPTRRLNPGKKRRRRR</sequence>
<organism evidence="2 3">
    <name type="scientific">Micromonospora coxensis</name>
    <dbReference type="NCBI Taxonomy" id="356852"/>
    <lineage>
        <taxon>Bacteria</taxon>
        <taxon>Bacillati</taxon>
        <taxon>Actinomycetota</taxon>
        <taxon>Actinomycetes</taxon>
        <taxon>Micromonosporales</taxon>
        <taxon>Micromonosporaceae</taxon>
        <taxon>Micromonospora</taxon>
    </lineage>
</organism>
<keyword evidence="3" id="KW-1185">Reference proteome</keyword>
<reference evidence="3" key="1">
    <citation type="submission" date="2016-06" db="EMBL/GenBank/DDBJ databases">
        <authorList>
            <person name="Varghese N."/>
            <person name="Submissions Spin"/>
        </authorList>
    </citation>
    <scope>NUCLEOTIDE SEQUENCE [LARGE SCALE GENOMIC DNA]</scope>
    <source>
        <strain evidence="3">DSM 45161</strain>
    </source>
</reference>
<name>A0A1C5JZ69_9ACTN</name>
<evidence type="ECO:0000313" key="2">
    <source>
        <dbReference type="EMBL" id="SCG75326.1"/>
    </source>
</evidence>
<feature type="region of interest" description="Disordered" evidence="1">
    <location>
        <begin position="794"/>
        <end position="822"/>
    </location>
</feature>
<dbReference type="OrthoDB" id="5177790at2"/>
<dbReference type="RefSeq" id="WP_157745105.1">
    <property type="nucleotide sequence ID" value="NZ_LT607753.1"/>
</dbReference>
<dbReference type="EMBL" id="LT607753">
    <property type="protein sequence ID" value="SCG75326.1"/>
    <property type="molecule type" value="Genomic_DNA"/>
</dbReference>